<dbReference type="AlphaFoldDB" id="A0A380BUR6"/>
<name>A0A380BUR6_9GAMM</name>
<dbReference type="InterPro" id="IPR047217">
    <property type="entry name" value="S49_SppA_67K_type_N"/>
</dbReference>
<dbReference type="InterPro" id="IPR004635">
    <property type="entry name" value="Pept_S49_SppA"/>
</dbReference>
<keyword evidence="3 11" id="KW-0645">Protease</keyword>
<evidence type="ECO:0000256" key="5">
    <source>
        <dbReference type="ARBA" id="ARBA00022825"/>
    </source>
</evidence>
<evidence type="ECO:0000256" key="8">
    <source>
        <dbReference type="SAM" id="Phobius"/>
    </source>
</evidence>
<feature type="active site" description="Proton donor/acceptor" evidence="7">
    <location>
        <position position="208"/>
    </location>
</feature>
<evidence type="ECO:0000313" key="10">
    <source>
        <dbReference type="EMBL" id="BCV45187.1"/>
    </source>
</evidence>
<dbReference type="EMBL" id="UGYO01000002">
    <property type="protein sequence ID" value="SUJ06326.1"/>
    <property type="molecule type" value="Genomic_DNA"/>
</dbReference>
<dbReference type="KEGG" id="salg:BS332_18375"/>
<keyword evidence="6 8" id="KW-0472">Membrane</keyword>
<dbReference type="NCBIfam" id="TIGR00706">
    <property type="entry name" value="SppA_dom"/>
    <property type="match status" value="1"/>
</dbReference>
<feature type="active site" description="Nucleophile" evidence="7">
    <location>
        <position position="412"/>
    </location>
</feature>
<dbReference type="SUPFAM" id="SSF52096">
    <property type="entry name" value="ClpP/crotonase"/>
    <property type="match status" value="2"/>
</dbReference>
<dbReference type="EC" id="3.4.21.-" evidence="11"/>
<dbReference type="Proteomes" id="UP000825078">
    <property type="component" value="Chromosome"/>
</dbReference>
<evidence type="ECO:0000256" key="3">
    <source>
        <dbReference type="ARBA" id="ARBA00022670"/>
    </source>
</evidence>
<evidence type="ECO:0000313" key="12">
    <source>
        <dbReference type="Proteomes" id="UP000254069"/>
    </source>
</evidence>
<dbReference type="Gene3D" id="3.90.226.10">
    <property type="entry name" value="2-enoyl-CoA Hydratase, Chain A, domain 1"/>
    <property type="match status" value="3"/>
</dbReference>
<organism evidence="11 12">
    <name type="scientific">Shewanella algae</name>
    <dbReference type="NCBI Taxonomy" id="38313"/>
    <lineage>
        <taxon>Bacteria</taxon>
        <taxon>Pseudomonadati</taxon>
        <taxon>Pseudomonadota</taxon>
        <taxon>Gammaproteobacteria</taxon>
        <taxon>Alteromonadales</taxon>
        <taxon>Shewanellaceae</taxon>
        <taxon>Shewanella</taxon>
    </lineage>
</organism>
<dbReference type="PANTHER" id="PTHR33209">
    <property type="entry name" value="PROTEASE 4"/>
    <property type="match status" value="1"/>
</dbReference>
<dbReference type="CDD" id="cd07018">
    <property type="entry name" value="S49_SppA_67K_type"/>
    <property type="match status" value="1"/>
</dbReference>
<dbReference type="GO" id="GO:0016020">
    <property type="term" value="C:membrane"/>
    <property type="evidence" value="ECO:0007669"/>
    <property type="project" value="UniProtKB-SubCell"/>
</dbReference>
<keyword evidence="8" id="KW-1133">Transmembrane helix</keyword>
<evidence type="ECO:0000313" key="11">
    <source>
        <dbReference type="EMBL" id="SUJ06326.1"/>
    </source>
</evidence>
<dbReference type="InterPro" id="IPR029045">
    <property type="entry name" value="ClpP/crotonase-like_dom_sf"/>
</dbReference>
<dbReference type="InterPro" id="IPR002142">
    <property type="entry name" value="Peptidase_S49"/>
</dbReference>
<dbReference type="EMBL" id="AP024613">
    <property type="protein sequence ID" value="BCV45187.1"/>
    <property type="molecule type" value="Genomic_DNA"/>
</dbReference>
<dbReference type="InterPro" id="IPR004634">
    <property type="entry name" value="Pept_S49_pIV"/>
</dbReference>
<evidence type="ECO:0000256" key="4">
    <source>
        <dbReference type="ARBA" id="ARBA00022801"/>
    </source>
</evidence>
<dbReference type="Pfam" id="PF01343">
    <property type="entry name" value="Peptidase_S49"/>
    <property type="match status" value="2"/>
</dbReference>
<protein>
    <submittedName>
        <fullName evidence="10 11">Protease</fullName>
        <ecNumber evidence="11">3.4.21.-</ecNumber>
    </submittedName>
</protein>
<reference evidence="11 12" key="1">
    <citation type="submission" date="2018-06" db="EMBL/GenBank/DDBJ databases">
        <authorList>
            <consortium name="Pathogen Informatics"/>
            <person name="Doyle S."/>
        </authorList>
    </citation>
    <scope>NUCLEOTIDE SEQUENCE [LARGE SCALE GENOMIC DNA]</scope>
    <source>
        <strain evidence="11 12">NCTC10738</strain>
    </source>
</reference>
<proteinExistence type="inferred from homology"/>
<evidence type="ECO:0000256" key="2">
    <source>
        <dbReference type="ARBA" id="ARBA00008683"/>
    </source>
</evidence>
<accession>A0A380BUR6</accession>
<dbReference type="Gene3D" id="6.20.330.10">
    <property type="match status" value="1"/>
</dbReference>
<evidence type="ECO:0000256" key="7">
    <source>
        <dbReference type="PIRSR" id="PIRSR001217-1"/>
    </source>
</evidence>
<gene>
    <name evidence="11" type="primary">sppA</name>
    <name evidence="11" type="ORF">NCTC10738_03858</name>
    <name evidence="10" type="ORF">TUM17379_22050</name>
</gene>
<dbReference type="NCBIfam" id="TIGR00705">
    <property type="entry name" value="SppA_67K"/>
    <property type="match status" value="1"/>
</dbReference>
<feature type="domain" description="Peptidase S49" evidence="9">
    <location>
        <begin position="140"/>
        <end position="292"/>
    </location>
</feature>
<keyword evidence="8" id="KW-0812">Transmembrane</keyword>
<dbReference type="GeneID" id="93809296"/>
<dbReference type="CDD" id="cd07023">
    <property type="entry name" value="S49_Sppa_N_C"/>
    <property type="match status" value="1"/>
</dbReference>
<comment type="subcellular location">
    <subcellularLocation>
        <location evidence="1">Membrane</location>
    </subcellularLocation>
</comment>
<evidence type="ECO:0000259" key="9">
    <source>
        <dbReference type="Pfam" id="PF01343"/>
    </source>
</evidence>
<keyword evidence="5" id="KW-0720">Serine protease</keyword>
<keyword evidence="4 11" id="KW-0378">Hydrolase</keyword>
<dbReference type="RefSeq" id="WP_025010429.1">
    <property type="nucleotide sequence ID" value="NZ_AP024609.1"/>
</dbReference>
<dbReference type="GO" id="GO:0008236">
    <property type="term" value="F:serine-type peptidase activity"/>
    <property type="evidence" value="ECO:0007669"/>
    <property type="project" value="UniProtKB-KW"/>
</dbReference>
<dbReference type="InterPro" id="IPR047272">
    <property type="entry name" value="S49_SppA_C"/>
</dbReference>
<sequence length="617" mass="66941">MSAKPLTTKNTLMLIWNVINFIRKLVLNIVFFPLFFIALIAVVIAMVSSDEIQVEDGSALVLNLAGGIVDQKRQVDPFEAMLSQSKGPDVNGEILLSDVLYTINSATNDKRIKALVLDLSELQYGGLSKLSAIGQALNEFKDSGKPVVAIGNYYDQNQYFLASFADTVYLNPEGMVAVDGLSRYRQYYKSALDKLKIKAHIFRVGTFKSAVEPFIRDDMSEAAKEANSVLLNDIWGSYTDTVAANRGIDKSSLGLNATAYLAELEQADGDSGTMAVNLKWVDKLASAEDFRLAMLDLVGKSKEGDSFKQVSYYDYAKLMAPLPALVPTEGVGIIVAKGNILNGSQPAGDIGGESTSALLRKARFDDTIKAVVLRVDSPGGSAFASEQIRQEVLALKKAGKPVVVSMSSMAASGGYWISASADYIYANPTTLTGSIGIFGMITTFEDSLSSIGVNTDGVATSDWAGLSVTRPLSDGVKAVIQRHIERGYKDFISLVANERNMTLEQVDKIAQGRVWSGKKALELGLVDELGDLDSAIAKAAEMAGLDKFDSRVIEQELTPEQLFIQEMFASVSAYLPHSVKQSSVLEKLLTQWSKVLEEFAAFDDPNGVYLYCDNCSY</sequence>
<dbReference type="GO" id="GO:0006465">
    <property type="term" value="P:signal peptide processing"/>
    <property type="evidence" value="ECO:0007669"/>
    <property type="project" value="InterPro"/>
</dbReference>
<accession>A0A3G4URZ4</accession>
<evidence type="ECO:0000256" key="1">
    <source>
        <dbReference type="ARBA" id="ARBA00004370"/>
    </source>
</evidence>
<keyword evidence="12" id="KW-1185">Reference proteome</keyword>
<feature type="transmembrane region" description="Helical" evidence="8">
    <location>
        <begin position="25"/>
        <end position="47"/>
    </location>
</feature>
<evidence type="ECO:0000256" key="6">
    <source>
        <dbReference type="ARBA" id="ARBA00023136"/>
    </source>
</evidence>
<dbReference type="PANTHER" id="PTHR33209:SF1">
    <property type="entry name" value="PEPTIDASE S49 DOMAIN-CONTAINING PROTEIN"/>
    <property type="match status" value="1"/>
</dbReference>
<comment type="similarity">
    <text evidence="2">Belongs to the peptidase S49 family.</text>
</comment>
<dbReference type="Proteomes" id="UP000254069">
    <property type="component" value="Unassembled WGS sequence"/>
</dbReference>
<dbReference type="PIRSF" id="PIRSF001217">
    <property type="entry name" value="Protease_4_SppA"/>
    <property type="match status" value="1"/>
</dbReference>
<feature type="domain" description="Peptidase S49" evidence="9">
    <location>
        <begin position="395"/>
        <end position="545"/>
    </location>
</feature>
<reference evidence="10" key="2">
    <citation type="submission" date="2021-05" db="EMBL/GenBank/DDBJ databases">
        <title>Molecular characterization for Shewanella algae harboring chromosomal blaOXA-55-like strains isolated from clinical and environment sample.</title>
        <authorList>
            <person name="Ohama Y."/>
            <person name="Aoki K."/>
            <person name="Harada S."/>
            <person name="Moriya K."/>
            <person name="Ishii Y."/>
            <person name="Tateda K."/>
        </authorList>
    </citation>
    <scope>NUCLEOTIDE SEQUENCE</scope>
    <source>
        <strain evidence="10">TUM17379</strain>
    </source>
</reference>